<protein>
    <submittedName>
        <fullName evidence="1">Unannotated protein</fullName>
    </submittedName>
</protein>
<name>A0A6J7GP42_9ZZZZ</name>
<organism evidence="1">
    <name type="scientific">freshwater metagenome</name>
    <dbReference type="NCBI Taxonomy" id="449393"/>
    <lineage>
        <taxon>unclassified sequences</taxon>
        <taxon>metagenomes</taxon>
        <taxon>ecological metagenomes</taxon>
    </lineage>
</organism>
<dbReference type="AlphaFoldDB" id="A0A6J7GP42"/>
<gene>
    <name evidence="1" type="ORF">UFOPK3610_00698</name>
</gene>
<proteinExistence type="predicted"/>
<reference evidence="1" key="1">
    <citation type="submission" date="2020-05" db="EMBL/GenBank/DDBJ databases">
        <authorList>
            <person name="Chiriac C."/>
            <person name="Salcher M."/>
            <person name="Ghai R."/>
            <person name="Kavagutti S V."/>
        </authorList>
    </citation>
    <scope>NUCLEOTIDE SEQUENCE</scope>
</reference>
<sequence>MNGTWHFVTDDKPMLELTTSIPMTLVVKAPITAGRLTIAAGVDFFLELALLKLEAGNFAAKFGVGAARDLIKKNGGDSLSFEAKAAGEAGPWDLAGTAYAGTLEIPTKVIATPSLGMDELHISGSITMDDVELPLPGMSGVNSITFTLDGKVSLKAS</sequence>
<evidence type="ECO:0000313" key="1">
    <source>
        <dbReference type="EMBL" id="CAB4909662.1"/>
    </source>
</evidence>
<dbReference type="EMBL" id="CAFBMR010000018">
    <property type="protein sequence ID" value="CAB4909662.1"/>
    <property type="molecule type" value="Genomic_DNA"/>
</dbReference>
<accession>A0A6J7GP42</accession>